<dbReference type="EMBL" id="JALJRB010000013">
    <property type="protein sequence ID" value="MCJ8501421.1"/>
    <property type="molecule type" value="Genomic_DNA"/>
</dbReference>
<organism evidence="1 2">
    <name type="scientific">Desulfatitalea alkaliphila</name>
    <dbReference type="NCBI Taxonomy" id="2929485"/>
    <lineage>
        <taxon>Bacteria</taxon>
        <taxon>Pseudomonadati</taxon>
        <taxon>Thermodesulfobacteriota</taxon>
        <taxon>Desulfobacteria</taxon>
        <taxon>Desulfobacterales</taxon>
        <taxon>Desulfosarcinaceae</taxon>
        <taxon>Desulfatitalea</taxon>
    </lineage>
</organism>
<evidence type="ECO:0000313" key="2">
    <source>
        <dbReference type="Proteomes" id="UP001165427"/>
    </source>
</evidence>
<dbReference type="AlphaFoldDB" id="A0AA41ULE7"/>
<evidence type="ECO:0000313" key="1">
    <source>
        <dbReference type="EMBL" id="MCJ8501421.1"/>
    </source>
</evidence>
<protein>
    <submittedName>
        <fullName evidence="1">Uncharacterized protein</fullName>
    </submittedName>
</protein>
<dbReference type="RefSeq" id="WP_246909014.1">
    <property type="nucleotide sequence ID" value="NZ_JALJRB010000013.1"/>
</dbReference>
<keyword evidence="2" id="KW-1185">Reference proteome</keyword>
<comment type="caution">
    <text evidence="1">The sequence shown here is derived from an EMBL/GenBank/DDBJ whole genome shotgun (WGS) entry which is preliminary data.</text>
</comment>
<reference evidence="1" key="1">
    <citation type="submission" date="2022-04" db="EMBL/GenBank/DDBJ databases">
        <title>Desulfatitalea alkaliphila sp. nov., a novel anaerobic sulfate-reducing bacterium isolated from terrestrial mud volcano, Taman Peninsula, Russia.</title>
        <authorList>
            <person name="Khomyakova M.A."/>
            <person name="Merkel A.Y."/>
            <person name="Slobodkin A.I."/>
        </authorList>
    </citation>
    <scope>NUCLEOTIDE SEQUENCE</scope>
    <source>
        <strain evidence="1">M08but</strain>
    </source>
</reference>
<proteinExistence type="predicted"/>
<accession>A0AA41ULE7</accession>
<sequence>MSTIRTVTETLIRQVKADIHPDAVLVLADDVFEVQRTPSVILQGPRVSENKLRRSQSRLIEKDVDALSFEECSFPRLYHLDFDLIVTVDREVELLEFQESVSRFVQRNPVLTITDQGHLNLTEIAPLGGLNRVNLSNLKQSSGRIRIEDCPVYDGEIQNGHLIKDRTFQFHGSVNEERTYEPKGDEQ</sequence>
<dbReference type="Proteomes" id="UP001165427">
    <property type="component" value="Unassembled WGS sequence"/>
</dbReference>
<gene>
    <name evidence="1" type="ORF">MRX98_12620</name>
</gene>
<name>A0AA41ULE7_9BACT</name>